<dbReference type="SUPFAM" id="SSF48371">
    <property type="entry name" value="ARM repeat"/>
    <property type="match status" value="1"/>
</dbReference>
<dbReference type="EMBL" id="CP042905">
    <property type="protein sequence ID" value="QEE15610.1"/>
    <property type="molecule type" value="Genomic_DNA"/>
</dbReference>
<dbReference type="InterPro" id="IPR011989">
    <property type="entry name" value="ARM-like"/>
</dbReference>
<reference evidence="2 3" key="2">
    <citation type="journal article" date="2024" name="Int. J. Syst. Evol. Microbiol.">
        <title>Promethearchaeum syntrophicum gen. nov., sp. nov., an anaerobic, obligately syntrophic archaeon, the first isolate of the lineage 'Asgard' archaea, and proposal of the new archaeal phylum Promethearchaeota phyl. nov. and kingdom Promethearchaeati regn. nov.</title>
        <authorList>
            <person name="Imachi H."/>
            <person name="Nobu M.K."/>
            <person name="Kato S."/>
            <person name="Takaki Y."/>
            <person name="Miyazaki M."/>
            <person name="Miyata M."/>
            <person name="Ogawara M."/>
            <person name="Saito Y."/>
            <person name="Sakai S."/>
            <person name="Tahara Y.O."/>
            <person name="Takano Y."/>
            <person name="Tasumi E."/>
            <person name="Uematsu K."/>
            <person name="Yoshimura T."/>
            <person name="Itoh T."/>
            <person name="Ohkuma M."/>
            <person name="Takai K."/>
        </authorList>
    </citation>
    <scope>NUCLEOTIDE SEQUENCE [LARGE SCALE GENOMIC DNA]</scope>
    <source>
        <strain evidence="2 3">MK-D1</strain>
    </source>
</reference>
<dbReference type="Gene3D" id="1.25.10.10">
    <property type="entry name" value="Leucine-rich Repeat Variant"/>
    <property type="match status" value="1"/>
</dbReference>
<dbReference type="RefSeq" id="WP_162306621.1">
    <property type="nucleotide sequence ID" value="NZ_CP042905.2"/>
</dbReference>
<feature type="coiled-coil region" evidence="1">
    <location>
        <begin position="495"/>
        <end position="522"/>
    </location>
</feature>
<dbReference type="Proteomes" id="UP000321408">
    <property type="component" value="Chromosome"/>
</dbReference>
<dbReference type="GeneID" id="41329431"/>
<organism evidence="2 3">
    <name type="scientific">Promethearchaeum syntrophicum</name>
    <dbReference type="NCBI Taxonomy" id="2594042"/>
    <lineage>
        <taxon>Archaea</taxon>
        <taxon>Promethearchaeati</taxon>
        <taxon>Promethearchaeota</taxon>
        <taxon>Promethearchaeia</taxon>
        <taxon>Promethearchaeales</taxon>
        <taxon>Promethearchaeaceae</taxon>
        <taxon>Promethearchaeum</taxon>
    </lineage>
</organism>
<name>A0A5B9DA34_9ARCH</name>
<gene>
    <name evidence="2" type="ORF">DSAG12_01436</name>
</gene>
<keyword evidence="3" id="KW-1185">Reference proteome</keyword>
<evidence type="ECO:0000256" key="1">
    <source>
        <dbReference type="SAM" id="Coils"/>
    </source>
</evidence>
<keyword evidence="1" id="KW-0175">Coiled coil</keyword>
<sequence>MGILNNISDKSDHTALLTLEKINTLLDHSEYWIRQESLQILKKLYLIHPKDFDVLIEKIEARLFDSDKNVRESAVLLVGSILKNSFIQYPELYFTFSRTLEDDSWTVRARALEMVLSFLTPESDPPNEMIDILKENVIILLRDPDEEVRGLSAEVLKALCFHLDSFKIHALLSPLLEDVDWMIREKIIWIIGEIGDYFFDEIYKLFQNLVLMFSDEIMIIQTKTIDSFVKIGMNHGPALLEFFKPFINDFSDDIGQGISETLIYITLQNMKEMLPIMIGQLVVPKIPIRNLITNCLLKIYMEKPDGFEEEIFIIFQSLDPDDWRQRKKIISLLGDLSYVLHIKSICVWTAINLKNWQQNEEDLDVLDEIESSLQKINNIFNDIDKEIEEIALKSKKFYSNLDLFQKQTQNLRKKAESYVNQKKFIQSEIFLEEEGNRIAEKLDEFEKILHESEFKRFNVEVIQDFIDIKEEILENISDVNSSIYNLICDGRADYIKELDILLSELKDRIDVVKTEYESIKKMEVLLEEKMDDEDIKRTEEFLNNISSIREKLFKLEFDIGQTWLNNLEFKEFLKEITVTWIDIKIEIQQYLANVFHKFSVFQETTKEVSHEISPLKKKITYEFLSTNLQNIIIQAISSQRDVLERFDKISEPIKKEIQVRRFKEARNLIQLTINNLYSSIEDNNREINRNYENIDKINIPITSANEIRKYLNNWTQVKDNLLEKIFSFKNEIDKTIFTEEIKEYLKYINPISIEHLGKILSLTTKELKEKLIILIQNQTIIAEIEDDLLIQPQKPMEERLLSFFRKVEIIGTKLIFSLRVYNPTKFFISDIGMIFIHPEFLQYQKENSDPTEIFIREFEPEAIRVIKWVFRISKIKDKNIDLQKRYELQKFLLNVTYTNPFGEIKSFSKQGEIIL</sequence>
<dbReference type="AlphaFoldDB" id="A0A5B9DA34"/>
<proteinExistence type="predicted"/>
<dbReference type="InterPro" id="IPR016024">
    <property type="entry name" value="ARM-type_fold"/>
</dbReference>
<protein>
    <submittedName>
        <fullName evidence="2">Sister chromatid cohesion protein PDS5</fullName>
    </submittedName>
</protein>
<evidence type="ECO:0000313" key="2">
    <source>
        <dbReference type="EMBL" id="QEE15610.1"/>
    </source>
</evidence>
<dbReference type="Pfam" id="PF20168">
    <property type="entry name" value="PDS5"/>
    <property type="match status" value="1"/>
</dbReference>
<evidence type="ECO:0000313" key="3">
    <source>
        <dbReference type="Proteomes" id="UP000321408"/>
    </source>
</evidence>
<dbReference type="KEGG" id="psyt:DSAG12_01436"/>
<reference evidence="2 3" key="1">
    <citation type="journal article" date="2020" name="Nature">
        <title>Isolation of an archaeon at the prokaryote-eukaryote interface.</title>
        <authorList>
            <person name="Imachi H."/>
            <person name="Nobu M.K."/>
            <person name="Nakahara N."/>
            <person name="Morono Y."/>
            <person name="Ogawara M."/>
            <person name="Takaki Y."/>
            <person name="Takano Y."/>
            <person name="Uematsu K."/>
            <person name="Ikuta T."/>
            <person name="Ito M."/>
            <person name="Matsui Y."/>
            <person name="Miyazaki M."/>
            <person name="Murata K."/>
            <person name="Saito Y."/>
            <person name="Sakai S."/>
            <person name="Song C."/>
            <person name="Tasumi E."/>
            <person name="Yamanaka Y."/>
            <person name="Yamaguchi T."/>
            <person name="Kamagata Y."/>
            <person name="Tamaki H."/>
            <person name="Takai K."/>
        </authorList>
    </citation>
    <scope>NUCLEOTIDE SEQUENCE [LARGE SCALE GENOMIC DNA]</scope>
    <source>
        <strain evidence="2 3">MK-D1</strain>
    </source>
</reference>
<accession>A0A5B9DA34</accession>